<dbReference type="PANTHER" id="PTHR46250">
    <property type="entry name" value="MYB/SANT-LIKE DNA-BINDING DOMAIN PROTEIN-RELATED"/>
    <property type="match status" value="1"/>
</dbReference>
<evidence type="ECO:0000256" key="1">
    <source>
        <dbReference type="SAM" id="MobiDB-lite"/>
    </source>
</evidence>
<keyword evidence="2" id="KW-0732">Signal</keyword>
<gene>
    <name evidence="4" type="ORF">ZIOFF_044915</name>
</gene>
<evidence type="ECO:0000259" key="3">
    <source>
        <dbReference type="Pfam" id="PF23950"/>
    </source>
</evidence>
<dbReference type="Proteomes" id="UP000734854">
    <property type="component" value="Unassembled WGS sequence"/>
</dbReference>
<dbReference type="PANTHER" id="PTHR46250:SF15">
    <property type="entry name" value="OS01G0523800 PROTEIN"/>
    <property type="match status" value="1"/>
</dbReference>
<dbReference type="InterPro" id="IPR056623">
    <property type="entry name" value="MLLE_2"/>
</dbReference>
<protein>
    <recommendedName>
        <fullName evidence="3">MLLE-like domain-containing protein</fullName>
    </recommendedName>
</protein>
<comment type="caution">
    <text evidence="4">The sequence shown here is derived from an EMBL/GenBank/DDBJ whole genome shotgun (WGS) entry which is preliminary data.</text>
</comment>
<dbReference type="AlphaFoldDB" id="A0A8J5FW51"/>
<feature type="chain" id="PRO_5035299080" description="MLLE-like domain-containing protein" evidence="2">
    <location>
        <begin position="22"/>
        <end position="389"/>
    </location>
</feature>
<accession>A0A8J5FW51</accession>
<feature type="region of interest" description="Disordered" evidence="1">
    <location>
        <begin position="237"/>
        <end position="259"/>
    </location>
</feature>
<dbReference type="Pfam" id="PF23950">
    <property type="entry name" value="MLLE_2"/>
    <property type="match status" value="1"/>
</dbReference>
<evidence type="ECO:0000313" key="4">
    <source>
        <dbReference type="EMBL" id="KAG6497030.1"/>
    </source>
</evidence>
<feature type="domain" description="MLLE-like" evidence="3">
    <location>
        <begin position="277"/>
        <end position="320"/>
    </location>
</feature>
<feature type="compositionally biased region" description="Low complexity" evidence="1">
    <location>
        <begin position="353"/>
        <end position="371"/>
    </location>
</feature>
<evidence type="ECO:0000256" key="2">
    <source>
        <dbReference type="SAM" id="SignalP"/>
    </source>
</evidence>
<feature type="signal peptide" evidence="2">
    <location>
        <begin position="1"/>
        <end position="21"/>
    </location>
</feature>
<sequence length="389" mass="44152">MDRRTFGILCAMFPLLKIVKTIVGDVSSFDPQELEPLEEYDMEDEHFEDDEFVQSITPTEEWTNFRNTLTLEMMEQDQIVRGRGRNKCFWTENEVQVLIATLQDMACDPSWKIDGGFKSNYMAEVHKRMLSKIPTLTKQVTPHIESKIKWLKTRFHIINDMCRQSGYQWNDVEKKIACEKQWNRATGAVVQGYVNAIYNLEVDQNDESGGENLGAFYHSSNVYEEDNNMYFESESTPTALHNTDVPKSATKRKQPLTSGDKKRIYEKKMASERMKDVIAELMNLSLPSGDVFKAANIFTADKDKIDVLFNLPLELRRNYVGFDLKDALFTFERKRILATAKGAQGVSYAPTVAASSRRQAPPGASPSARPATDVDFLEDASAAPFSDAG</sequence>
<reference evidence="4 5" key="1">
    <citation type="submission" date="2020-08" db="EMBL/GenBank/DDBJ databases">
        <title>Plant Genome Project.</title>
        <authorList>
            <person name="Zhang R.-G."/>
        </authorList>
    </citation>
    <scope>NUCLEOTIDE SEQUENCE [LARGE SCALE GENOMIC DNA]</scope>
    <source>
        <tissue evidence="4">Rhizome</tissue>
    </source>
</reference>
<dbReference type="EMBL" id="JACMSC010000012">
    <property type="protein sequence ID" value="KAG6497030.1"/>
    <property type="molecule type" value="Genomic_DNA"/>
</dbReference>
<name>A0A8J5FW51_ZINOF</name>
<proteinExistence type="predicted"/>
<keyword evidence="5" id="KW-1185">Reference proteome</keyword>
<feature type="region of interest" description="Disordered" evidence="1">
    <location>
        <begin position="353"/>
        <end position="375"/>
    </location>
</feature>
<organism evidence="4 5">
    <name type="scientific">Zingiber officinale</name>
    <name type="common">Ginger</name>
    <name type="synonym">Amomum zingiber</name>
    <dbReference type="NCBI Taxonomy" id="94328"/>
    <lineage>
        <taxon>Eukaryota</taxon>
        <taxon>Viridiplantae</taxon>
        <taxon>Streptophyta</taxon>
        <taxon>Embryophyta</taxon>
        <taxon>Tracheophyta</taxon>
        <taxon>Spermatophyta</taxon>
        <taxon>Magnoliopsida</taxon>
        <taxon>Liliopsida</taxon>
        <taxon>Zingiberales</taxon>
        <taxon>Zingiberaceae</taxon>
        <taxon>Zingiber</taxon>
    </lineage>
</organism>
<evidence type="ECO:0000313" key="5">
    <source>
        <dbReference type="Proteomes" id="UP000734854"/>
    </source>
</evidence>